<dbReference type="InParanoid" id="K1RME8"/>
<dbReference type="HOGENOM" id="CLU_2442990_0_0_1"/>
<organism evidence="1">
    <name type="scientific">Magallana gigas</name>
    <name type="common">Pacific oyster</name>
    <name type="synonym">Crassostrea gigas</name>
    <dbReference type="NCBI Taxonomy" id="29159"/>
    <lineage>
        <taxon>Eukaryota</taxon>
        <taxon>Metazoa</taxon>
        <taxon>Spiralia</taxon>
        <taxon>Lophotrochozoa</taxon>
        <taxon>Mollusca</taxon>
        <taxon>Bivalvia</taxon>
        <taxon>Autobranchia</taxon>
        <taxon>Pteriomorphia</taxon>
        <taxon>Ostreida</taxon>
        <taxon>Ostreoidea</taxon>
        <taxon>Ostreidae</taxon>
        <taxon>Magallana</taxon>
    </lineage>
</organism>
<protein>
    <submittedName>
        <fullName evidence="1">Uncharacterized protein</fullName>
    </submittedName>
</protein>
<dbReference type="EMBL" id="JH816038">
    <property type="protein sequence ID" value="EKC42785.1"/>
    <property type="molecule type" value="Genomic_DNA"/>
</dbReference>
<gene>
    <name evidence="1" type="ORF">CGI_10015103</name>
</gene>
<accession>K1RME8</accession>
<name>K1RME8_MAGGI</name>
<reference evidence="1" key="1">
    <citation type="journal article" date="2012" name="Nature">
        <title>The oyster genome reveals stress adaptation and complexity of shell formation.</title>
        <authorList>
            <person name="Zhang G."/>
            <person name="Fang X."/>
            <person name="Guo X."/>
            <person name="Li L."/>
            <person name="Luo R."/>
            <person name="Xu F."/>
            <person name="Yang P."/>
            <person name="Zhang L."/>
            <person name="Wang X."/>
            <person name="Qi H."/>
            <person name="Xiong Z."/>
            <person name="Que H."/>
            <person name="Xie Y."/>
            <person name="Holland P.W."/>
            <person name="Paps J."/>
            <person name="Zhu Y."/>
            <person name="Wu F."/>
            <person name="Chen Y."/>
            <person name="Wang J."/>
            <person name="Peng C."/>
            <person name="Meng J."/>
            <person name="Yang L."/>
            <person name="Liu J."/>
            <person name="Wen B."/>
            <person name="Zhang N."/>
            <person name="Huang Z."/>
            <person name="Zhu Q."/>
            <person name="Feng Y."/>
            <person name="Mount A."/>
            <person name="Hedgecock D."/>
            <person name="Xu Z."/>
            <person name="Liu Y."/>
            <person name="Domazet-Loso T."/>
            <person name="Du Y."/>
            <person name="Sun X."/>
            <person name="Zhang S."/>
            <person name="Liu B."/>
            <person name="Cheng P."/>
            <person name="Jiang X."/>
            <person name="Li J."/>
            <person name="Fan D."/>
            <person name="Wang W."/>
            <person name="Fu W."/>
            <person name="Wang T."/>
            <person name="Wang B."/>
            <person name="Zhang J."/>
            <person name="Peng Z."/>
            <person name="Li Y."/>
            <person name="Li N."/>
            <person name="Wang J."/>
            <person name="Chen M."/>
            <person name="He Y."/>
            <person name="Tan F."/>
            <person name="Song X."/>
            <person name="Zheng Q."/>
            <person name="Huang R."/>
            <person name="Yang H."/>
            <person name="Du X."/>
            <person name="Chen L."/>
            <person name="Yang M."/>
            <person name="Gaffney P.M."/>
            <person name="Wang S."/>
            <person name="Luo L."/>
            <person name="She Z."/>
            <person name="Ming Y."/>
            <person name="Huang W."/>
            <person name="Zhang S."/>
            <person name="Huang B."/>
            <person name="Zhang Y."/>
            <person name="Qu T."/>
            <person name="Ni P."/>
            <person name="Miao G."/>
            <person name="Wang J."/>
            <person name="Wang Q."/>
            <person name="Steinberg C.E."/>
            <person name="Wang H."/>
            <person name="Li N."/>
            <person name="Qian L."/>
            <person name="Zhang G."/>
            <person name="Li Y."/>
            <person name="Yang H."/>
            <person name="Liu X."/>
            <person name="Wang J."/>
            <person name="Yin Y."/>
            <person name="Wang J."/>
        </authorList>
    </citation>
    <scope>NUCLEOTIDE SEQUENCE [LARGE SCALE GENOMIC DNA]</scope>
    <source>
        <strain evidence="1">05x7-T-G4-1.051#20</strain>
    </source>
</reference>
<sequence length="90" mass="10762">MTTLSYRYAGGPSGIRQTYPSFTAYNAPQPDTLYPLRQHSLIRFVLHTTDADPDDFPSTEASFEYLYKMRLRELSWRPWIPWKWPSHIHW</sequence>
<evidence type="ECO:0000313" key="1">
    <source>
        <dbReference type="EMBL" id="EKC42785.1"/>
    </source>
</evidence>
<proteinExistence type="predicted"/>
<dbReference type="AlphaFoldDB" id="K1RME8"/>